<reference evidence="1 2" key="1">
    <citation type="journal article" date="2012" name="Genome Biol. Evol.">
        <title>Genome Sequence of the Mesophilic Thermotogales Bacterium Mesotoga prima MesG1.Ag.4.2 Reveals the Largest Thermotogales Genome To Date.</title>
        <authorList>
            <person name="Zhaxybayeva O."/>
            <person name="Swithers K.S."/>
            <person name="Foght J."/>
            <person name="Green A.G."/>
            <person name="Bruce D."/>
            <person name="Detter C."/>
            <person name="Han S."/>
            <person name="Teshima H."/>
            <person name="Han J."/>
            <person name="Woyke T."/>
            <person name="Pitluck S."/>
            <person name="Nolan M."/>
            <person name="Ivanova N."/>
            <person name="Pati A."/>
            <person name="Land M.L."/>
            <person name="Dlutek M."/>
            <person name="Doolittle W.F."/>
            <person name="Noll K.M."/>
            <person name="Nesbo C.L."/>
        </authorList>
    </citation>
    <scope>NUCLEOTIDE SEQUENCE [LARGE SCALE GENOMIC DNA]</scope>
    <source>
        <strain evidence="2">mesG1.Ag.4.2</strain>
    </source>
</reference>
<sequence precursor="true">MRLVLIVFVVIASVGLSVDIQQIEPLIGSYSEFTSRGYEMEEGSFATVTAIPFDAISNLDFPIKDVVGLLFFELPEGPSRVSFLNVAVTGKCKRGEPVEGVWADLFIIGEEYIFQTERYNPYIAIDSEGLLIAFCVYLDTSIYYSVTLEGRIMDVQWEFNVGK</sequence>
<dbReference type="HOGENOM" id="CLU_1625133_0_0_0"/>
<dbReference type="EMBL" id="CP003532">
    <property type="protein sequence ID" value="AFK05853.1"/>
    <property type="molecule type" value="Genomic_DNA"/>
</dbReference>
<name>I2F1Q0_9BACT</name>
<gene>
    <name evidence="1" type="ORF">Theba_0104</name>
</gene>
<dbReference type="STRING" id="660470.Theba_0104"/>
<dbReference type="Proteomes" id="UP000002881">
    <property type="component" value="Chromosome"/>
</dbReference>
<proteinExistence type="predicted"/>
<accession>I2F1Q0</accession>
<organism evidence="1 2">
    <name type="scientific">Mesotoga prima MesG1.Ag.4.2</name>
    <dbReference type="NCBI Taxonomy" id="660470"/>
    <lineage>
        <taxon>Bacteria</taxon>
        <taxon>Thermotogati</taxon>
        <taxon>Thermotogota</taxon>
        <taxon>Thermotogae</taxon>
        <taxon>Kosmotogales</taxon>
        <taxon>Kosmotogaceae</taxon>
        <taxon>Mesotoga</taxon>
    </lineage>
</organism>
<evidence type="ECO:0000313" key="1">
    <source>
        <dbReference type="EMBL" id="AFK05853.1"/>
    </source>
</evidence>
<dbReference type="AlphaFoldDB" id="I2F1Q0"/>
<keyword evidence="2" id="KW-1185">Reference proteome</keyword>
<dbReference type="KEGG" id="mpg:Theba_0104"/>
<evidence type="ECO:0000313" key="2">
    <source>
        <dbReference type="Proteomes" id="UP000002881"/>
    </source>
</evidence>
<protein>
    <submittedName>
        <fullName evidence="1">Uncharacterized protein</fullName>
    </submittedName>
</protein>